<keyword evidence="6" id="KW-1185">Reference proteome</keyword>
<dbReference type="InterPro" id="IPR036291">
    <property type="entry name" value="NAD(P)-bd_dom_sf"/>
</dbReference>
<dbReference type="InterPro" id="IPR020904">
    <property type="entry name" value="Sc_DH/Rdtase_CS"/>
</dbReference>
<dbReference type="eggNOG" id="COG1028">
    <property type="taxonomic scope" value="Bacteria"/>
</dbReference>
<keyword evidence="2" id="KW-0963">Cytoplasm</keyword>
<protein>
    <submittedName>
        <fullName evidence="5">Short-chain dehydrogenase</fullName>
    </submittedName>
</protein>
<dbReference type="PRINTS" id="PR00081">
    <property type="entry name" value="GDHRDH"/>
</dbReference>
<keyword evidence="4" id="KW-0560">Oxidoreductase</keyword>
<accession>A0A074KZU0</accession>
<dbReference type="GO" id="GO:0006729">
    <property type="term" value="P:tetrahydrobiopterin biosynthetic process"/>
    <property type="evidence" value="ECO:0007669"/>
    <property type="project" value="TreeGrafter"/>
</dbReference>
<dbReference type="AlphaFoldDB" id="A0A074KZU0"/>
<dbReference type="GO" id="GO:0005737">
    <property type="term" value="C:cytoplasm"/>
    <property type="evidence" value="ECO:0007669"/>
    <property type="project" value="UniProtKB-SubCell"/>
</dbReference>
<evidence type="ECO:0000256" key="3">
    <source>
        <dbReference type="ARBA" id="ARBA00022857"/>
    </source>
</evidence>
<name>A0A074KZU0_9BACT</name>
<dbReference type="PANTHER" id="PTHR44085:SF2">
    <property type="entry name" value="SEPIAPTERIN REDUCTASE"/>
    <property type="match status" value="1"/>
</dbReference>
<evidence type="ECO:0000256" key="4">
    <source>
        <dbReference type="ARBA" id="ARBA00023002"/>
    </source>
</evidence>
<gene>
    <name evidence="5" type="ORF">EL17_06875</name>
</gene>
<dbReference type="GO" id="GO:0004757">
    <property type="term" value="F:sepiapterin reductase (NADP+) activity"/>
    <property type="evidence" value="ECO:0007669"/>
    <property type="project" value="TreeGrafter"/>
</dbReference>
<dbReference type="Pfam" id="PF00106">
    <property type="entry name" value="adh_short"/>
    <property type="match status" value="1"/>
</dbReference>
<proteinExistence type="predicted"/>
<dbReference type="SUPFAM" id="SSF51735">
    <property type="entry name" value="NAD(P)-binding Rossmann-fold domains"/>
    <property type="match status" value="1"/>
</dbReference>
<dbReference type="Gene3D" id="3.40.50.720">
    <property type="entry name" value="NAD(P)-binding Rossmann-like Domain"/>
    <property type="match status" value="1"/>
</dbReference>
<dbReference type="Proteomes" id="UP000027821">
    <property type="component" value="Unassembled WGS sequence"/>
</dbReference>
<comment type="caution">
    <text evidence="5">The sequence shown here is derived from an EMBL/GenBank/DDBJ whole genome shotgun (WGS) entry which is preliminary data.</text>
</comment>
<dbReference type="EMBL" id="JMIH01000015">
    <property type="protein sequence ID" value="KEO74454.1"/>
    <property type="molecule type" value="Genomic_DNA"/>
</dbReference>
<sequence>MKKNLYIVTGSSKGLGKGLVHVLLRDEHHEVVGISRTGLDLQLTNYIDLRIDLADTQSLIDKLPEIYLEKDYAKIVLINNAGWIGQIGPLGRLDPKGIWDIHAVNVIAPALLINAFIRTYQNHPAEKIVVNMSSGAAEKNIDGWSGYGSSKAALNRMSQIAQEESVLNNYGIKYFALSPGIIDSPMQESIRSADPSDFSKVGVFRDYKNSQQLASPEDVAEKVVYLIDHVERFNDVLQDVRKF</sequence>
<dbReference type="OrthoDB" id="9794387at2"/>
<evidence type="ECO:0000256" key="2">
    <source>
        <dbReference type="ARBA" id="ARBA00022490"/>
    </source>
</evidence>
<dbReference type="PANTHER" id="PTHR44085">
    <property type="entry name" value="SEPIAPTERIN REDUCTASE"/>
    <property type="match status" value="1"/>
</dbReference>
<comment type="subcellular location">
    <subcellularLocation>
        <location evidence="1">Cytoplasm</location>
    </subcellularLocation>
</comment>
<evidence type="ECO:0000256" key="1">
    <source>
        <dbReference type="ARBA" id="ARBA00004496"/>
    </source>
</evidence>
<dbReference type="PROSITE" id="PS00061">
    <property type="entry name" value="ADH_SHORT"/>
    <property type="match status" value="1"/>
</dbReference>
<dbReference type="InterPro" id="IPR051721">
    <property type="entry name" value="Biopterin_syn/organic_redct"/>
</dbReference>
<dbReference type="InterPro" id="IPR002347">
    <property type="entry name" value="SDR_fam"/>
</dbReference>
<keyword evidence="3" id="KW-0521">NADP</keyword>
<dbReference type="RefSeq" id="WP_035072430.1">
    <property type="nucleotide sequence ID" value="NZ_JMIH01000015.1"/>
</dbReference>
<dbReference type="STRING" id="1048983.EL17_06875"/>
<organism evidence="5 6">
    <name type="scientific">Anditalea andensis</name>
    <dbReference type="NCBI Taxonomy" id="1048983"/>
    <lineage>
        <taxon>Bacteria</taxon>
        <taxon>Pseudomonadati</taxon>
        <taxon>Bacteroidota</taxon>
        <taxon>Cytophagia</taxon>
        <taxon>Cytophagales</taxon>
        <taxon>Cytophagaceae</taxon>
        <taxon>Anditalea</taxon>
    </lineage>
</organism>
<reference evidence="5 6" key="1">
    <citation type="submission" date="2014-04" db="EMBL/GenBank/DDBJ databases">
        <title>Characterization and application of a salt tolerant electro-active bacterium.</title>
        <authorList>
            <person name="Yang L."/>
            <person name="Wei S."/>
            <person name="Tay Q.X.M."/>
        </authorList>
    </citation>
    <scope>NUCLEOTIDE SEQUENCE [LARGE SCALE GENOMIC DNA]</scope>
    <source>
        <strain evidence="5 6">LY1</strain>
    </source>
</reference>
<evidence type="ECO:0000313" key="6">
    <source>
        <dbReference type="Proteomes" id="UP000027821"/>
    </source>
</evidence>
<evidence type="ECO:0000313" key="5">
    <source>
        <dbReference type="EMBL" id="KEO74454.1"/>
    </source>
</evidence>